<keyword evidence="3" id="KW-1185">Reference proteome</keyword>
<organism evidence="2 3">
    <name type="scientific">Thelephora terrestris</name>
    <dbReference type="NCBI Taxonomy" id="56493"/>
    <lineage>
        <taxon>Eukaryota</taxon>
        <taxon>Fungi</taxon>
        <taxon>Dikarya</taxon>
        <taxon>Basidiomycota</taxon>
        <taxon>Agaricomycotina</taxon>
        <taxon>Agaricomycetes</taxon>
        <taxon>Thelephorales</taxon>
        <taxon>Thelephoraceae</taxon>
        <taxon>Thelephora</taxon>
    </lineage>
</organism>
<dbReference type="Proteomes" id="UP000736335">
    <property type="component" value="Unassembled WGS sequence"/>
</dbReference>
<dbReference type="EMBL" id="WIUZ02000019">
    <property type="protein sequence ID" value="KAF9779674.1"/>
    <property type="molecule type" value="Genomic_DNA"/>
</dbReference>
<evidence type="ECO:0008006" key="4">
    <source>
        <dbReference type="Google" id="ProtNLM"/>
    </source>
</evidence>
<dbReference type="Gene3D" id="1.10.510.10">
    <property type="entry name" value="Transferase(Phosphotransferase) domain 1"/>
    <property type="match status" value="1"/>
</dbReference>
<reference evidence="2" key="2">
    <citation type="submission" date="2020-11" db="EMBL/GenBank/DDBJ databases">
        <authorList>
            <consortium name="DOE Joint Genome Institute"/>
            <person name="Kuo A."/>
            <person name="Miyauchi S."/>
            <person name="Kiss E."/>
            <person name="Drula E."/>
            <person name="Kohler A."/>
            <person name="Sanchez-Garcia M."/>
            <person name="Andreopoulos B."/>
            <person name="Barry K.W."/>
            <person name="Bonito G."/>
            <person name="Buee M."/>
            <person name="Carver A."/>
            <person name="Chen C."/>
            <person name="Cichocki N."/>
            <person name="Clum A."/>
            <person name="Culley D."/>
            <person name="Crous P.W."/>
            <person name="Fauchery L."/>
            <person name="Girlanda M."/>
            <person name="Hayes R."/>
            <person name="Keri Z."/>
            <person name="Labutti K."/>
            <person name="Lipzen A."/>
            <person name="Lombard V."/>
            <person name="Magnuson J."/>
            <person name="Maillard F."/>
            <person name="Morin E."/>
            <person name="Murat C."/>
            <person name="Nolan M."/>
            <person name="Ohm R."/>
            <person name="Pangilinan J."/>
            <person name="Pereira M."/>
            <person name="Perotto S."/>
            <person name="Peter M."/>
            <person name="Riley R."/>
            <person name="Sitrit Y."/>
            <person name="Stielow B."/>
            <person name="Szollosi G."/>
            <person name="Zifcakova L."/>
            <person name="Stursova M."/>
            <person name="Spatafora J.W."/>
            <person name="Tedersoo L."/>
            <person name="Vaario L.-M."/>
            <person name="Yamada A."/>
            <person name="Yan M."/>
            <person name="Wang P."/>
            <person name="Xu J."/>
            <person name="Bruns T."/>
            <person name="Baldrian P."/>
            <person name="Vilgalys R."/>
            <person name="Henrissat B."/>
            <person name="Grigoriev I.V."/>
            <person name="Hibbett D."/>
            <person name="Nagy L.G."/>
            <person name="Martin F.M."/>
        </authorList>
    </citation>
    <scope>NUCLEOTIDE SEQUENCE</scope>
    <source>
        <strain evidence="2">UH-Tt-Lm1</strain>
    </source>
</reference>
<accession>A0A9P6H5I6</accession>
<sequence length="409" mass="45353">MSQAISTKSLNPDGVIFRQERKCRIPLVLFEYKRAIGEGGCDPTIQAAYTLKEFLSVNELSGLLDMSCCPSFLLGGTGAHLSIHGAVLNDKFIVQHLTDIYVGEATTYEDTRAYHIAKVFTSLRRARETLDEYYKGILNPIAVTAPAAPADDPPVTAPATPADGSPVITPTTPADDHTVTTSTSPADVYPLPCFFPYPTRFKEYLAGTDREPGFTEFEYIDVPDADAANVTFFAKVRSGSPDRELVVKFVDRYGMEAHELLAREGMAPRLLYYGSLDGTNDVRNSAGRGEGGLEYGLYVGPLRMVVMDRIVCVQKRGSWPRDARDQVEEAIKKLHEKQLVFGDLREPNVLFSEGKVFLIDFDWAGKVGEARYPRGLSPHVDWPAQATNLERELIKPAHDLYMLNKLLPK</sequence>
<feature type="region of interest" description="Disordered" evidence="1">
    <location>
        <begin position="148"/>
        <end position="167"/>
    </location>
</feature>
<dbReference type="InterPro" id="IPR011009">
    <property type="entry name" value="Kinase-like_dom_sf"/>
</dbReference>
<reference evidence="2" key="1">
    <citation type="journal article" date="2020" name="Nat. Commun.">
        <title>Large-scale genome sequencing of mycorrhizal fungi provides insights into the early evolution of symbiotic traits.</title>
        <authorList>
            <person name="Miyauchi S."/>
            <person name="Kiss E."/>
            <person name="Kuo A."/>
            <person name="Drula E."/>
            <person name="Kohler A."/>
            <person name="Sanchez-Garcia M."/>
            <person name="Morin E."/>
            <person name="Andreopoulos B."/>
            <person name="Barry K.W."/>
            <person name="Bonito G."/>
            <person name="Buee M."/>
            <person name="Carver A."/>
            <person name="Chen C."/>
            <person name="Cichocki N."/>
            <person name="Clum A."/>
            <person name="Culley D."/>
            <person name="Crous P.W."/>
            <person name="Fauchery L."/>
            <person name="Girlanda M."/>
            <person name="Hayes R.D."/>
            <person name="Keri Z."/>
            <person name="LaButti K."/>
            <person name="Lipzen A."/>
            <person name="Lombard V."/>
            <person name="Magnuson J."/>
            <person name="Maillard F."/>
            <person name="Murat C."/>
            <person name="Nolan M."/>
            <person name="Ohm R.A."/>
            <person name="Pangilinan J."/>
            <person name="Pereira M.F."/>
            <person name="Perotto S."/>
            <person name="Peter M."/>
            <person name="Pfister S."/>
            <person name="Riley R."/>
            <person name="Sitrit Y."/>
            <person name="Stielow J.B."/>
            <person name="Szollosi G."/>
            <person name="Zifcakova L."/>
            <person name="Stursova M."/>
            <person name="Spatafora J.W."/>
            <person name="Tedersoo L."/>
            <person name="Vaario L.M."/>
            <person name="Yamada A."/>
            <person name="Yan M."/>
            <person name="Wang P."/>
            <person name="Xu J."/>
            <person name="Bruns T."/>
            <person name="Baldrian P."/>
            <person name="Vilgalys R."/>
            <person name="Dunand C."/>
            <person name="Henrissat B."/>
            <person name="Grigoriev I.V."/>
            <person name="Hibbett D."/>
            <person name="Nagy L.G."/>
            <person name="Martin F.M."/>
        </authorList>
    </citation>
    <scope>NUCLEOTIDE SEQUENCE</scope>
    <source>
        <strain evidence="2">UH-Tt-Lm1</strain>
    </source>
</reference>
<dbReference type="SUPFAM" id="SSF56112">
    <property type="entry name" value="Protein kinase-like (PK-like)"/>
    <property type="match status" value="1"/>
</dbReference>
<evidence type="ECO:0000313" key="2">
    <source>
        <dbReference type="EMBL" id="KAF9779674.1"/>
    </source>
</evidence>
<evidence type="ECO:0000313" key="3">
    <source>
        <dbReference type="Proteomes" id="UP000736335"/>
    </source>
</evidence>
<name>A0A9P6H5I6_9AGAM</name>
<protein>
    <recommendedName>
        <fullName evidence="4">Protein kinase domain-containing protein</fullName>
    </recommendedName>
</protein>
<proteinExistence type="predicted"/>
<gene>
    <name evidence="2" type="ORF">BJ322DRAFT_1101788</name>
</gene>
<dbReference type="OrthoDB" id="4062651at2759"/>
<evidence type="ECO:0000256" key="1">
    <source>
        <dbReference type="SAM" id="MobiDB-lite"/>
    </source>
</evidence>
<dbReference type="AlphaFoldDB" id="A0A9P6H5I6"/>
<comment type="caution">
    <text evidence="2">The sequence shown here is derived from an EMBL/GenBank/DDBJ whole genome shotgun (WGS) entry which is preliminary data.</text>
</comment>